<keyword evidence="1" id="KW-0812">Transmembrane</keyword>
<proteinExistence type="predicted"/>
<keyword evidence="3" id="KW-1185">Reference proteome</keyword>
<protein>
    <submittedName>
        <fullName evidence="2">Uncharacterized protein</fullName>
    </submittedName>
</protein>
<accession>A0ABV5B0Z0</accession>
<dbReference type="Proteomes" id="UP001580346">
    <property type="component" value="Unassembled WGS sequence"/>
</dbReference>
<sequence>MLPIILHQLREKALIALAAENLPFSHFFMNPDGIRTVGTTIGQRTIDRVGPSAFGHRSFAMILVPLVLIGFLLGRRRLHDRIRGYAG</sequence>
<comment type="caution">
    <text evidence="2">The sequence shown here is derived from an EMBL/GenBank/DDBJ whole genome shotgun (WGS) entry which is preliminary data.</text>
</comment>
<name>A0ABV5B0Z0_9BACL</name>
<feature type="transmembrane region" description="Helical" evidence="1">
    <location>
        <begin position="54"/>
        <end position="73"/>
    </location>
</feature>
<evidence type="ECO:0000313" key="2">
    <source>
        <dbReference type="EMBL" id="MFB5269935.1"/>
    </source>
</evidence>
<dbReference type="RefSeq" id="WP_375358205.1">
    <property type="nucleotide sequence ID" value="NZ_JBHHMI010000048.1"/>
</dbReference>
<evidence type="ECO:0000256" key="1">
    <source>
        <dbReference type="SAM" id="Phobius"/>
    </source>
</evidence>
<keyword evidence="1" id="KW-0472">Membrane</keyword>
<keyword evidence="1" id="KW-1133">Transmembrane helix</keyword>
<organism evidence="2 3">
    <name type="scientific">Paenibacillus enshidis</name>
    <dbReference type="NCBI Taxonomy" id="1458439"/>
    <lineage>
        <taxon>Bacteria</taxon>
        <taxon>Bacillati</taxon>
        <taxon>Bacillota</taxon>
        <taxon>Bacilli</taxon>
        <taxon>Bacillales</taxon>
        <taxon>Paenibacillaceae</taxon>
        <taxon>Paenibacillus</taxon>
    </lineage>
</organism>
<gene>
    <name evidence="2" type="ORF">ACE41H_24570</name>
</gene>
<reference evidence="2 3" key="1">
    <citation type="submission" date="2024-09" db="EMBL/GenBank/DDBJ databases">
        <title>Paenibacillus zeirhizospherea sp. nov., isolated from surface of the maize (Zea mays) roots in a horticulture field, Hungary.</title>
        <authorList>
            <person name="Marton D."/>
            <person name="Farkas M."/>
            <person name="Bedics A."/>
            <person name="Toth E."/>
            <person name="Tancsics A."/>
            <person name="Boka K."/>
            <person name="Maroti G."/>
            <person name="Kriszt B."/>
            <person name="Cserhati M."/>
        </authorList>
    </citation>
    <scope>NUCLEOTIDE SEQUENCE [LARGE SCALE GENOMIC DNA]</scope>
    <source>
        <strain evidence="2 3">KCTC 33519</strain>
    </source>
</reference>
<dbReference type="EMBL" id="JBHHMI010000048">
    <property type="protein sequence ID" value="MFB5269935.1"/>
    <property type="molecule type" value="Genomic_DNA"/>
</dbReference>
<evidence type="ECO:0000313" key="3">
    <source>
        <dbReference type="Proteomes" id="UP001580346"/>
    </source>
</evidence>